<dbReference type="PATRIC" id="fig|47500.12.peg.159"/>
<evidence type="ECO:0000313" key="4">
    <source>
        <dbReference type="Proteomes" id="UP000037269"/>
    </source>
</evidence>
<dbReference type="RefSeq" id="WP_043068394.1">
    <property type="nucleotide sequence ID" value="NZ_BJOA01000216.1"/>
</dbReference>
<keyword evidence="4" id="KW-1185">Reference proteome</keyword>
<gene>
    <name evidence="2" type="ORF">AF333_26195</name>
    <name evidence="3" type="ORF">SAMN04487909_14248</name>
</gene>
<dbReference type="InterPro" id="IPR014330">
    <property type="entry name" value="RNA-bd_S4-rel_YaaA"/>
</dbReference>
<dbReference type="Proteomes" id="UP000182836">
    <property type="component" value="Unassembled WGS sequence"/>
</dbReference>
<name>A0A0D1XVW5_ANEMI</name>
<dbReference type="GO" id="GO:0003723">
    <property type="term" value="F:RNA binding"/>
    <property type="evidence" value="ECO:0007669"/>
    <property type="project" value="UniProtKB-KW"/>
</dbReference>
<keyword evidence="1" id="KW-0694">RNA-binding</keyword>
<reference evidence="3 5" key="2">
    <citation type="submission" date="2016-10" db="EMBL/GenBank/DDBJ databases">
        <authorList>
            <person name="de Groot N.N."/>
        </authorList>
    </citation>
    <scope>NUCLEOTIDE SEQUENCE [LARGE SCALE GENOMIC DNA]</scope>
    <source>
        <strain evidence="3 5">DSM 2895</strain>
    </source>
</reference>
<sequence length="76" mass="8680">MNKRQVTIMTEYIPLGQFLKLAEIIDTGGQAKFFLAETYIEVNGEAENRRGKKLYNGDVVYVEGFGMYEVSHQAEE</sequence>
<dbReference type="OrthoDB" id="9811532at2"/>
<dbReference type="EMBL" id="FNED01000042">
    <property type="protein sequence ID" value="SDK18685.1"/>
    <property type="molecule type" value="Genomic_DNA"/>
</dbReference>
<dbReference type="Pfam" id="PF13275">
    <property type="entry name" value="S4_2"/>
    <property type="match status" value="1"/>
</dbReference>
<dbReference type="EMBL" id="LGUG01000005">
    <property type="protein sequence ID" value="KON93154.1"/>
    <property type="molecule type" value="Genomic_DNA"/>
</dbReference>
<dbReference type="Proteomes" id="UP000037269">
    <property type="component" value="Unassembled WGS sequence"/>
</dbReference>
<dbReference type="Gene3D" id="3.10.290.10">
    <property type="entry name" value="RNA-binding S4 domain"/>
    <property type="match status" value="1"/>
</dbReference>
<evidence type="ECO:0000313" key="2">
    <source>
        <dbReference type="EMBL" id="KON93154.1"/>
    </source>
</evidence>
<proteinExistence type="predicted"/>
<dbReference type="SUPFAM" id="SSF55174">
    <property type="entry name" value="Alpha-L RNA-binding motif"/>
    <property type="match status" value="1"/>
</dbReference>
<accession>A0A0D1XVW5</accession>
<dbReference type="PROSITE" id="PS50889">
    <property type="entry name" value="S4"/>
    <property type="match status" value="1"/>
</dbReference>
<dbReference type="NCBIfam" id="TIGR02988">
    <property type="entry name" value="YaaA_near_RecF"/>
    <property type="match status" value="1"/>
</dbReference>
<organism evidence="2 4">
    <name type="scientific">Aneurinibacillus migulanus</name>
    <name type="common">Bacillus migulanus</name>
    <dbReference type="NCBI Taxonomy" id="47500"/>
    <lineage>
        <taxon>Bacteria</taxon>
        <taxon>Bacillati</taxon>
        <taxon>Bacillota</taxon>
        <taxon>Bacilli</taxon>
        <taxon>Bacillales</taxon>
        <taxon>Paenibacillaceae</taxon>
        <taxon>Aneurinibacillus group</taxon>
        <taxon>Aneurinibacillus</taxon>
    </lineage>
</organism>
<reference evidence="2 4" key="1">
    <citation type="submission" date="2015-07" db="EMBL/GenBank/DDBJ databases">
        <title>Fjat-14205 dsm 2895.</title>
        <authorList>
            <person name="Liu B."/>
            <person name="Wang J."/>
            <person name="Zhu Y."/>
            <person name="Liu G."/>
            <person name="Chen Q."/>
            <person name="Chen Z."/>
            <person name="Lan J."/>
            <person name="Che J."/>
            <person name="Ge C."/>
            <person name="Shi H."/>
            <person name="Pan Z."/>
            <person name="Liu X."/>
        </authorList>
    </citation>
    <scope>NUCLEOTIDE SEQUENCE [LARGE SCALE GENOMIC DNA]</scope>
    <source>
        <strain evidence="2 4">DSM 2895</strain>
    </source>
</reference>
<evidence type="ECO:0000313" key="5">
    <source>
        <dbReference type="Proteomes" id="UP000182836"/>
    </source>
</evidence>
<evidence type="ECO:0000313" key="3">
    <source>
        <dbReference type="EMBL" id="SDK18685.1"/>
    </source>
</evidence>
<dbReference type="STRING" id="47500.AF333_26195"/>
<dbReference type="GeneID" id="42308618"/>
<evidence type="ECO:0000256" key="1">
    <source>
        <dbReference type="PROSITE-ProRule" id="PRU00182"/>
    </source>
</evidence>
<protein>
    <submittedName>
        <fullName evidence="3">S4 domain protein YaaA</fullName>
    </submittedName>
</protein>
<dbReference type="AlphaFoldDB" id="A0A0D1XVW5"/>
<dbReference type="InterPro" id="IPR036986">
    <property type="entry name" value="S4_RNA-bd_sf"/>
</dbReference>